<dbReference type="Gene3D" id="3.30.420.240">
    <property type="match status" value="1"/>
</dbReference>
<evidence type="ECO:0008006" key="2">
    <source>
        <dbReference type="Google" id="ProtNLM"/>
    </source>
</evidence>
<evidence type="ECO:0000313" key="1">
    <source>
        <dbReference type="EMBL" id="GAH76249.1"/>
    </source>
</evidence>
<feature type="non-terminal residue" evidence="1">
    <location>
        <position position="271"/>
    </location>
</feature>
<protein>
    <recommendedName>
        <fullName evidence="2">Terminase large subunit gp17-like C-terminal domain-containing protein</fullName>
    </recommendedName>
</protein>
<comment type="caution">
    <text evidence="1">The sequence shown here is derived from an EMBL/GenBank/DDBJ whole genome shotgun (WGS) entry which is preliminary data.</text>
</comment>
<name>X1JD20_9ZZZZ</name>
<organism evidence="1">
    <name type="scientific">marine sediment metagenome</name>
    <dbReference type="NCBI Taxonomy" id="412755"/>
    <lineage>
        <taxon>unclassified sequences</taxon>
        <taxon>metagenomes</taxon>
        <taxon>ecological metagenomes</taxon>
    </lineage>
</organism>
<dbReference type="AlphaFoldDB" id="X1JD20"/>
<accession>X1JD20</accession>
<feature type="non-terminal residue" evidence="1">
    <location>
        <position position="1"/>
    </location>
</feature>
<proteinExistence type="predicted"/>
<gene>
    <name evidence="1" type="ORF">S03H2_42547</name>
</gene>
<sequence>DLVEDKSLQLWSKSAISVKRDIMYREPSLEAAGVLSTGVGGRTTLLIFDDPVDLRNAILNPAQRQSVKDAFYEVWMNLLDEPIGDAPPSRMIYIATPWHEDDLTHELKDNPSYKVLELAIDEKFTPLWPEKWPEPRLRAKLKQIKKRAYDRNFRNIALTEEELMFNKSALYDCKDYLTSPYDKKFDSMDKYAGVDLGISEKSGAAYTVIFVIGVEKNSSNNVKHVLDIKRKRMSSPATARAIKDTNEAWHPKIFMVENNAYHDALLQWMEE</sequence>
<dbReference type="EMBL" id="BARU01026497">
    <property type="protein sequence ID" value="GAH76249.1"/>
    <property type="molecule type" value="Genomic_DNA"/>
</dbReference>
<reference evidence="1" key="1">
    <citation type="journal article" date="2014" name="Front. Microbiol.">
        <title>High frequency of phylogenetically diverse reductive dehalogenase-homologous genes in deep subseafloor sedimentary metagenomes.</title>
        <authorList>
            <person name="Kawai M."/>
            <person name="Futagami T."/>
            <person name="Toyoda A."/>
            <person name="Takaki Y."/>
            <person name="Nishi S."/>
            <person name="Hori S."/>
            <person name="Arai W."/>
            <person name="Tsubouchi T."/>
            <person name="Morono Y."/>
            <person name="Uchiyama I."/>
            <person name="Ito T."/>
            <person name="Fujiyama A."/>
            <person name="Inagaki F."/>
            <person name="Takami H."/>
        </authorList>
    </citation>
    <scope>NUCLEOTIDE SEQUENCE</scope>
    <source>
        <strain evidence="1">Expedition CK06-06</strain>
    </source>
</reference>